<name>A0A6H1ZN19_9ZZZZ</name>
<proteinExistence type="predicted"/>
<dbReference type="EMBL" id="MT144092">
    <property type="protein sequence ID" value="QJA48600.1"/>
    <property type="molecule type" value="Genomic_DNA"/>
</dbReference>
<organism evidence="1">
    <name type="scientific">viral metagenome</name>
    <dbReference type="NCBI Taxonomy" id="1070528"/>
    <lineage>
        <taxon>unclassified sequences</taxon>
        <taxon>metagenomes</taxon>
        <taxon>organismal metagenomes</taxon>
    </lineage>
</organism>
<gene>
    <name evidence="1" type="ORF">TM448A01052_0001</name>
    <name evidence="2" type="ORF">TM448B01192_0017</name>
</gene>
<evidence type="ECO:0000313" key="2">
    <source>
        <dbReference type="EMBL" id="QJH98110.1"/>
    </source>
</evidence>
<accession>A0A6H1ZN19</accession>
<dbReference type="AlphaFoldDB" id="A0A6H1ZN19"/>
<reference evidence="1" key="1">
    <citation type="submission" date="2020-03" db="EMBL/GenBank/DDBJ databases">
        <title>The deep terrestrial virosphere.</title>
        <authorList>
            <person name="Holmfeldt K."/>
            <person name="Nilsson E."/>
            <person name="Simone D."/>
            <person name="Lopez-Fernandez M."/>
            <person name="Wu X."/>
            <person name="de Brujin I."/>
            <person name="Lundin D."/>
            <person name="Andersson A."/>
            <person name="Bertilsson S."/>
            <person name="Dopson M."/>
        </authorList>
    </citation>
    <scope>NUCLEOTIDE SEQUENCE</scope>
    <source>
        <strain evidence="1">TM448A01052</strain>
        <strain evidence="2">TM448B01192</strain>
    </source>
</reference>
<evidence type="ECO:0000313" key="1">
    <source>
        <dbReference type="EMBL" id="QJA48600.1"/>
    </source>
</evidence>
<dbReference type="EMBL" id="MT144716">
    <property type="protein sequence ID" value="QJH98110.1"/>
    <property type="molecule type" value="Genomic_DNA"/>
</dbReference>
<protein>
    <submittedName>
        <fullName evidence="1">Uncharacterized protein</fullName>
    </submittedName>
</protein>
<sequence length="92" mass="10152">MAQLKVQVKEKAGKITTKGRRALGSDDFALPPGLEEKRRGIKGRFPIDTKARARNALARAGQRDHVGITASEAATVRRRVKAKYPEIEVSKQ</sequence>